<dbReference type="InParanoid" id="G5AG89"/>
<evidence type="ECO:0000256" key="2">
    <source>
        <dbReference type="SAM" id="MobiDB-lite"/>
    </source>
</evidence>
<dbReference type="EMBL" id="JH159166">
    <property type="protein sequence ID" value="EGZ05601.1"/>
    <property type="molecule type" value="Genomic_DNA"/>
</dbReference>
<accession>G5AG89</accession>
<dbReference type="AlphaFoldDB" id="G5AG89"/>
<feature type="coiled-coil region" evidence="1">
    <location>
        <begin position="30"/>
        <end position="71"/>
    </location>
</feature>
<keyword evidence="4" id="KW-1185">Reference proteome</keyword>
<name>G5AG89_PHYSP</name>
<feature type="region of interest" description="Disordered" evidence="2">
    <location>
        <begin position="123"/>
        <end position="142"/>
    </location>
</feature>
<dbReference type="SMR" id="G5AG89"/>
<organism evidence="3 4">
    <name type="scientific">Phytophthora sojae (strain P6497)</name>
    <name type="common">Soybean stem and root rot agent</name>
    <name type="synonym">Phytophthora megasperma f. sp. glycines</name>
    <dbReference type="NCBI Taxonomy" id="1094619"/>
    <lineage>
        <taxon>Eukaryota</taxon>
        <taxon>Sar</taxon>
        <taxon>Stramenopiles</taxon>
        <taxon>Oomycota</taxon>
        <taxon>Peronosporomycetes</taxon>
        <taxon>Peronosporales</taxon>
        <taxon>Peronosporaceae</taxon>
        <taxon>Phytophthora</taxon>
    </lineage>
</organism>
<reference evidence="3 4" key="1">
    <citation type="journal article" date="2006" name="Science">
        <title>Phytophthora genome sequences uncover evolutionary origins and mechanisms of pathogenesis.</title>
        <authorList>
            <person name="Tyler B.M."/>
            <person name="Tripathy S."/>
            <person name="Zhang X."/>
            <person name="Dehal P."/>
            <person name="Jiang R.H."/>
            <person name="Aerts A."/>
            <person name="Arredondo F.D."/>
            <person name="Baxter L."/>
            <person name="Bensasson D."/>
            <person name="Beynon J.L."/>
            <person name="Chapman J."/>
            <person name="Damasceno C.M."/>
            <person name="Dorrance A.E."/>
            <person name="Dou D."/>
            <person name="Dickerman A.W."/>
            <person name="Dubchak I.L."/>
            <person name="Garbelotto M."/>
            <person name="Gijzen M."/>
            <person name="Gordon S.G."/>
            <person name="Govers F."/>
            <person name="Grunwald N.J."/>
            <person name="Huang W."/>
            <person name="Ivors K.L."/>
            <person name="Jones R.W."/>
            <person name="Kamoun S."/>
            <person name="Krampis K."/>
            <person name="Lamour K.H."/>
            <person name="Lee M.K."/>
            <person name="McDonald W.H."/>
            <person name="Medina M."/>
            <person name="Meijer H.J."/>
            <person name="Nordberg E.K."/>
            <person name="Maclean D.J."/>
            <person name="Ospina-Giraldo M.D."/>
            <person name="Morris P.F."/>
            <person name="Phuntumart V."/>
            <person name="Putnam N.H."/>
            <person name="Rash S."/>
            <person name="Rose J.K."/>
            <person name="Sakihama Y."/>
            <person name="Salamov A.A."/>
            <person name="Savidor A."/>
            <person name="Scheuring C.F."/>
            <person name="Smith B.M."/>
            <person name="Sobral B.W."/>
            <person name="Terry A."/>
            <person name="Torto-Alalibo T.A."/>
            <person name="Win J."/>
            <person name="Xu Z."/>
            <person name="Zhang H."/>
            <person name="Grigoriev I.V."/>
            <person name="Rokhsar D.S."/>
            <person name="Boore J.L."/>
        </authorList>
    </citation>
    <scope>NUCLEOTIDE SEQUENCE [LARGE SCALE GENOMIC DNA]</scope>
    <source>
        <strain evidence="3 4">P6497</strain>
    </source>
</reference>
<dbReference type="Proteomes" id="UP000002640">
    <property type="component" value="Unassembled WGS sequence"/>
</dbReference>
<gene>
    <name evidence="3" type="ORF">PHYSODRAFT_307828</name>
</gene>
<evidence type="ECO:0000313" key="3">
    <source>
        <dbReference type="EMBL" id="EGZ05601.1"/>
    </source>
</evidence>
<evidence type="ECO:0000256" key="1">
    <source>
        <dbReference type="SAM" id="Coils"/>
    </source>
</evidence>
<keyword evidence="1" id="KW-0175">Coiled coil</keyword>
<dbReference type="GeneID" id="20642955"/>
<dbReference type="KEGG" id="psoj:PHYSODRAFT_307828"/>
<protein>
    <submittedName>
        <fullName evidence="3">Uncharacterized protein</fullName>
    </submittedName>
</protein>
<evidence type="ECO:0000313" key="4">
    <source>
        <dbReference type="Proteomes" id="UP000002640"/>
    </source>
</evidence>
<sequence>MDGADGSLAVHFREFREDMARRMEMHDNALALSQRHHQDMERQIKNLHAELEKANRLIAGLRKTIQEQRDVFDAERAAWKKDRAALCAMLEFHRAKLLQKVPPLRKDETNYVTVPARGTPFVSKSPCARPSARLATPLFPPP</sequence>
<dbReference type="RefSeq" id="XP_009539132.1">
    <property type="nucleotide sequence ID" value="XM_009540837.1"/>
</dbReference>
<proteinExistence type="predicted"/>